<dbReference type="KEGG" id="sera:Ser39006_010290"/>
<feature type="domain" description="Histidine kinase" evidence="12">
    <location>
        <begin position="251"/>
        <end position="462"/>
    </location>
</feature>
<dbReference type="Gene3D" id="3.30.565.10">
    <property type="entry name" value="Histidine kinase-like ATPase, C-terminal domain"/>
    <property type="match status" value="1"/>
</dbReference>
<dbReference type="PRINTS" id="PR00344">
    <property type="entry name" value="BCTRLSENSOR"/>
</dbReference>
<dbReference type="Gene3D" id="6.10.340.10">
    <property type="match status" value="1"/>
</dbReference>
<feature type="transmembrane region" description="Helical" evidence="11">
    <location>
        <begin position="12"/>
        <end position="31"/>
    </location>
</feature>
<dbReference type="AlphaFoldDB" id="A0A2I5T6E4"/>
<keyword evidence="7 15" id="KW-0418">Kinase</keyword>
<dbReference type="SMART" id="SM00387">
    <property type="entry name" value="HATPase_c"/>
    <property type="match status" value="1"/>
</dbReference>
<keyword evidence="16" id="KW-1185">Reference proteome</keyword>
<dbReference type="InterPro" id="IPR050428">
    <property type="entry name" value="TCS_sensor_his_kinase"/>
</dbReference>
<keyword evidence="8 11" id="KW-1133">Transmembrane helix</keyword>
<sequence>MRLTDSLRGQLILYLGMPMLLLWALSVWTHYHNAVAAATQAYDRMLLASARTVAERLTVRQGHLIVDVPWVVLDSFERNMNDHLYYQVLSTNGETLSGYDDLPPLPPNTPLSTLYPALVHFYDAQYRGRDIRIAALWQPVNEDSVDGMALILVAETLSSRQDFARQLLITAIISQGALVLITVILAIFLLKKLLQPLRRLSSLMLRRDPGDLTPLPPILPWSETQPLILAFNRYIERLSNMVSRQERFSADAAHQLRTPLAVLKTQVSVALSSPQPELWRESLAGMKQTLDSTIQLTDRLLQLSRLRAYDNREQTWQTVNLAELVRETCFSRLPQARSKCIDLGYEGAVSCLICGEPLLLTELCANLLDNALKYTPYGGVVTARVIGQQLEIEDSGPGIAETDRAQAMMPFHRLDSGAGLSGTGLGLALVKDITAWHGTRAELSQGAELGGLLVRVQFKKRPSA</sequence>
<reference evidence="15" key="4">
    <citation type="submission" date="2017-11" db="EMBL/GenBank/DDBJ databases">
        <title>Complete genome sequence of Serratia sp. ATCC 39006.</title>
        <authorList>
            <person name="Hampton H.G."/>
            <person name="Jackson S.A."/>
            <person name="Jauregui R."/>
            <person name="Poulter G.T.M."/>
            <person name="Salmond G.P.C."/>
            <person name="Fineran P.C."/>
        </authorList>
    </citation>
    <scope>NUCLEOTIDE SEQUENCE</scope>
    <source>
        <strain evidence="15">ATCC 39006</strain>
    </source>
</reference>
<dbReference type="InterPro" id="IPR003594">
    <property type="entry name" value="HATPase_dom"/>
</dbReference>
<evidence type="ECO:0000256" key="3">
    <source>
        <dbReference type="ARBA" id="ARBA00012438"/>
    </source>
</evidence>
<evidence type="ECO:0000313" key="15">
    <source>
        <dbReference type="EMBL" id="AUH04474.1"/>
    </source>
</evidence>
<dbReference type="PROSITE" id="PS50885">
    <property type="entry name" value="HAMP"/>
    <property type="match status" value="1"/>
</dbReference>
<evidence type="ECO:0000256" key="6">
    <source>
        <dbReference type="ARBA" id="ARBA00022692"/>
    </source>
</evidence>
<dbReference type="OrthoDB" id="9809766at2"/>
<evidence type="ECO:0000256" key="1">
    <source>
        <dbReference type="ARBA" id="ARBA00000085"/>
    </source>
</evidence>
<dbReference type="PANTHER" id="PTHR45436:SF1">
    <property type="entry name" value="SENSOR PROTEIN QSEC"/>
    <property type="match status" value="1"/>
</dbReference>
<dbReference type="EMBL" id="CP025084">
    <property type="protein sequence ID" value="AUH04474.1"/>
    <property type="molecule type" value="Genomic_DNA"/>
</dbReference>
<keyword evidence="9" id="KW-0902">Two-component regulatory system</keyword>
<feature type="transmembrane region" description="Helical" evidence="11">
    <location>
        <begin position="167"/>
        <end position="190"/>
    </location>
</feature>
<dbReference type="InterPro" id="IPR013727">
    <property type="entry name" value="2CSK_N"/>
</dbReference>
<feature type="domain" description="HAMP" evidence="13">
    <location>
        <begin position="191"/>
        <end position="243"/>
    </location>
</feature>
<evidence type="ECO:0000256" key="5">
    <source>
        <dbReference type="ARBA" id="ARBA00022679"/>
    </source>
</evidence>
<dbReference type="SUPFAM" id="SSF47384">
    <property type="entry name" value="Homodimeric domain of signal transducing histidine kinase"/>
    <property type="match status" value="1"/>
</dbReference>
<dbReference type="PANTHER" id="PTHR45436">
    <property type="entry name" value="SENSOR HISTIDINE KINASE YKOH"/>
    <property type="match status" value="1"/>
</dbReference>
<dbReference type="Proteomes" id="UP000233778">
    <property type="component" value="Chromosome"/>
</dbReference>
<evidence type="ECO:0000256" key="4">
    <source>
        <dbReference type="ARBA" id="ARBA00022553"/>
    </source>
</evidence>
<dbReference type="SMART" id="SM00388">
    <property type="entry name" value="HisKA"/>
    <property type="match status" value="1"/>
</dbReference>
<dbReference type="Pfam" id="PF08521">
    <property type="entry name" value="2CSK_N"/>
    <property type="match status" value="1"/>
</dbReference>
<dbReference type="Pfam" id="PF00512">
    <property type="entry name" value="HisKA"/>
    <property type="match status" value="1"/>
</dbReference>
<evidence type="ECO:0000259" key="12">
    <source>
        <dbReference type="PROSITE" id="PS50109"/>
    </source>
</evidence>
<dbReference type="InterPro" id="IPR004358">
    <property type="entry name" value="Sig_transdc_His_kin-like_C"/>
</dbReference>
<dbReference type="PROSITE" id="PS50109">
    <property type="entry name" value="HIS_KIN"/>
    <property type="match status" value="1"/>
</dbReference>
<evidence type="ECO:0000313" key="14">
    <source>
        <dbReference type="EMBL" id="AUH00155.1"/>
    </source>
</evidence>
<reference evidence="14 17" key="3">
    <citation type="submission" date="2017-11" db="EMBL/GenBank/DDBJ databases">
        <title>Complete genome sequence of Serratia sp. ATCC 39006 LacA.</title>
        <authorList>
            <person name="Hampton H.G."/>
            <person name="Jackson S.A."/>
            <person name="Jauregui R."/>
            <person name="Poulter G.T.M."/>
            <person name="Salmond G.P.C."/>
            <person name="Fineran P.C."/>
        </authorList>
    </citation>
    <scope>NUCLEOTIDE SEQUENCE [LARGE SCALE GENOMIC DNA]</scope>
    <source>
        <strain evidence="14 17">ATCC 39006</strain>
    </source>
</reference>
<keyword evidence="5" id="KW-0808">Transferase</keyword>
<evidence type="ECO:0000313" key="17">
    <source>
        <dbReference type="Proteomes" id="UP000233778"/>
    </source>
</evidence>
<evidence type="ECO:0000259" key="13">
    <source>
        <dbReference type="PROSITE" id="PS50885"/>
    </source>
</evidence>
<keyword evidence="4" id="KW-0597">Phosphoprotein</keyword>
<dbReference type="KEGG" id="serq:CWC46_10285"/>
<dbReference type="InterPro" id="IPR036890">
    <property type="entry name" value="HATPase_C_sf"/>
</dbReference>
<dbReference type="Pfam" id="PF02518">
    <property type="entry name" value="HATPase_c"/>
    <property type="match status" value="1"/>
</dbReference>
<dbReference type="CDD" id="cd00082">
    <property type="entry name" value="HisKA"/>
    <property type="match status" value="1"/>
</dbReference>
<comment type="catalytic activity">
    <reaction evidence="1">
        <text>ATP + protein L-histidine = ADP + protein N-phospho-L-histidine.</text>
        <dbReference type="EC" id="2.7.13.3"/>
    </reaction>
</comment>
<evidence type="ECO:0000256" key="2">
    <source>
        <dbReference type="ARBA" id="ARBA00004370"/>
    </source>
</evidence>
<dbReference type="STRING" id="104623.Ser39006_03410"/>
<evidence type="ECO:0000256" key="8">
    <source>
        <dbReference type="ARBA" id="ARBA00022989"/>
    </source>
</evidence>
<dbReference type="RefSeq" id="WP_021016672.1">
    <property type="nucleotide sequence ID" value="NZ_CP025084.1"/>
</dbReference>
<dbReference type="Proteomes" id="UP000017700">
    <property type="component" value="Chromosome"/>
</dbReference>
<evidence type="ECO:0000256" key="11">
    <source>
        <dbReference type="SAM" id="Phobius"/>
    </source>
</evidence>
<name>A0A2I5T6E4_SERS3</name>
<comment type="subcellular location">
    <subcellularLocation>
        <location evidence="2">Membrane</location>
    </subcellularLocation>
</comment>
<reference evidence="15" key="2">
    <citation type="submission" date="2013-09" db="EMBL/GenBank/DDBJ databases">
        <authorList>
            <person name="Wang G."/>
            <person name="Yang Y."/>
            <person name="Su Y."/>
        </authorList>
    </citation>
    <scope>NUCLEOTIDE SEQUENCE</scope>
    <source>
        <strain evidence="15">ATCC 39006</strain>
    </source>
</reference>
<dbReference type="InterPro" id="IPR005467">
    <property type="entry name" value="His_kinase_dom"/>
</dbReference>
<evidence type="ECO:0000256" key="10">
    <source>
        <dbReference type="ARBA" id="ARBA00023136"/>
    </source>
</evidence>
<dbReference type="SUPFAM" id="SSF55874">
    <property type="entry name" value="ATPase domain of HSP90 chaperone/DNA topoisomerase II/histidine kinase"/>
    <property type="match status" value="1"/>
</dbReference>
<protein>
    <recommendedName>
        <fullName evidence="3">histidine kinase</fullName>
        <ecNumber evidence="3">2.7.13.3</ecNumber>
    </recommendedName>
</protein>
<reference evidence="15 16" key="1">
    <citation type="journal article" date="2013" name="Genome Announc.">
        <title>Draft genome sequence of Serratia sp. strain ATCC 39006, a model bacterium for analysis of the biosynthesis and regulation of prodigiosin, a carbapenem, and gas vesicles.</title>
        <authorList>
            <person name="Fineran P.C."/>
            <person name="Iglesias Cans M.C."/>
            <person name="Ramsay J.P."/>
            <person name="Wilf N.M."/>
            <person name="Cossyleon D."/>
            <person name="McNeil M.B."/>
            <person name="Williamson N.R."/>
            <person name="Monson R.E."/>
            <person name="Becher S.A."/>
            <person name="Stanton J.A."/>
            <person name="Brugger K."/>
            <person name="Brown S.D."/>
            <person name="Salmond G.P."/>
        </authorList>
    </citation>
    <scope>NUCLEOTIDE SEQUENCE [LARGE SCALE GENOMIC DNA]</scope>
    <source>
        <strain evidence="15">ATCC 39006</strain>
        <strain evidence="16">ATCC 39006 / SC 11482</strain>
    </source>
</reference>
<evidence type="ECO:0000256" key="9">
    <source>
        <dbReference type="ARBA" id="ARBA00023012"/>
    </source>
</evidence>
<keyword evidence="6 11" id="KW-0812">Transmembrane</keyword>
<dbReference type="EMBL" id="CP025085">
    <property type="protein sequence ID" value="AUH00155.1"/>
    <property type="molecule type" value="Genomic_DNA"/>
</dbReference>
<dbReference type="InterPro" id="IPR003660">
    <property type="entry name" value="HAMP_dom"/>
</dbReference>
<dbReference type="InterPro" id="IPR036097">
    <property type="entry name" value="HisK_dim/P_sf"/>
</dbReference>
<keyword evidence="10 11" id="KW-0472">Membrane</keyword>
<proteinExistence type="predicted"/>
<dbReference type="GO" id="GO:0005886">
    <property type="term" value="C:plasma membrane"/>
    <property type="evidence" value="ECO:0007669"/>
    <property type="project" value="TreeGrafter"/>
</dbReference>
<dbReference type="Gene3D" id="1.10.287.130">
    <property type="match status" value="1"/>
</dbReference>
<accession>A0A2I5T6E4</accession>
<gene>
    <name evidence="14" type="ORF">CWC46_10285</name>
    <name evidence="15" type="ORF">Ser39006_010290</name>
</gene>
<dbReference type="InterPro" id="IPR003661">
    <property type="entry name" value="HisK_dim/P_dom"/>
</dbReference>
<evidence type="ECO:0000313" key="16">
    <source>
        <dbReference type="Proteomes" id="UP000017700"/>
    </source>
</evidence>
<organism evidence="15 16">
    <name type="scientific">Serratia sp. (strain ATCC 39006)</name>
    <name type="common">Prodigiosinella confusarubida</name>
    <dbReference type="NCBI Taxonomy" id="104623"/>
    <lineage>
        <taxon>Bacteria</taxon>
        <taxon>Pseudomonadati</taxon>
        <taxon>Pseudomonadota</taxon>
        <taxon>Gammaproteobacteria</taxon>
        <taxon>Enterobacterales</taxon>
        <taxon>Pectobacteriaceae</taxon>
        <taxon>Prodigiosinella</taxon>
    </lineage>
</organism>
<dbReference type="SMART" id="SM00304">
    <property type="entry name" value="HAMP"/>
    <property type="match status" value="1"/>
</dbReference>
<evidence type="ECO:0000256" key="7">
    <source>
        <dbReference type="ARBA" id="ARBA00022777"/>
    </source>
</evidence>
<dbReference type="GO" id="GO:0000155">
    <property type="term" value="F:phosphorelay sensor kinase activity"/>
    <property type="evidence" value="ECO:0007669"/>
    <property type="project" value="InterPro"/>
</dbReference>
<dbReference type="EC" id="2.7.13.3" evidence="3"/>